<name>A0A6J6AY04_9ZZZZ</name>
<protein>
    <submittedName>
        <fullName evidence="1">Unannotated protein</fullName>
    </submittedName>
</protein>
<accession>A0A6J6AY04</accession>
<reference evidence="1" key="1">
    <citation type="submission" date="2020-05" db="EMBL/GenBank/DDBJ databases">
        <authorList>
            <person name="Chiriac C."/>
            <person name="Salcher M."/>
            <person name="Ghai R."/>
            <person name="Kavagutti S V."/>
        </authorList>
    </citation>
    <scope>NUCLEOTIDE SEQUENCE</scope>
</reference>
<gene>
    <name evidence="1" type="ORF">UFOPK1413_00148</name>
</gene>
<dbReference type="AlphaFoldDB" id="A0A6J6AY04"/>
<organism evidence="1">
    <name type="scientific">freshwater metagenome</name>
    <dbReference type="NCBI Taxonomy" id="449393"/>
    <lineage>
        <taxon>unclassified sequences</taxon>
        <taxon>metagenomes</taxon>
        <taxon>ecological metagenomes</taxon>
    </lineage>
</organism>
<evidence type="ECO:0000313" key="1">
    <source>
        <dbReference type="EMBL" id="CAB4531621.1"/>
    </source>
</evidence>
<dbReference type="EMBL" id="CAEZSG010000012">
    <property type="protein sequence ID" value="CAB4531621.1"/>
    <property type="molecule type" value="Genomic_DNA"/>
</dbReference>
<sequence>MNSRFFDVLHDSADVQSLTVKERIDIDLNCIVEESVDKEWCVGTDNR</sequence>
<proteinExistence type="predicted"/>